<accession>A0AAV8X0N1</accession>
<keyword evidence="2" id="KW-1185">Reference proteome</keyword>
<comment type="caution">
    <text evidence="1">The sequence shown here is derived from an EMBL/GenBank/DDBJ whole genome shotgun (WGS) entry which is preliminary data.</text>
</comment>
<protein>
    <submittedName>
        <fullName evidence="1">Uncharacterized protein</fullName>
    </submittedName>
</protein>
<gene>
    <name evidence="1" type="ORF">NQ314_015068</name>
</gene>
<evidence type="ECO:0000313" key="1">
    <source>
        <dbReference type="EMBL" id="KAJ8931970.1"/>
    </source>
</evidence>
<dbReference type="EMBL" id="JANEYF010004177">
    <property type="protein sequence ID" value="KAJ8931970.1"/>
    <property type="molecule type" value="Genomic_DNA"/>
</dbReference>
<proteinExistence type="predicted"/>
<dbReference type="AlphaFoldDB" id="A0AAV8X0N1"/>
<name>A0AAV8X0N1_9CUCU</name>
<evidence type="ECO:0000313" key="2">
    <source>
        <dbReference type="Proteomes" id="UP001162156"/>
    </source>
</evidence>
<sequence length="106" mass="11835">MVRVNFSARPEFFKLLPLAALLQNSETDEELANIATNLLVVLAQTMTIEKYIPCAIDAIKKVAECPSWSARGVIAEFLPIFVFYNMATINAQKHWVLEVSSHPNNG</sequence>
<organism evidence="1 2">
    <name type="scientific">Rhamnusium bicolor</name>
    <dbReference type="NCBI Taxonomy" id="1586634"/>
    <lineage>
        <taxon>Eukaryota</taxon>
        <taxon>Metazoa</taxon>
        <taxon>Ecdysozoa</taxon>
        <taxon>Arthropoda</taxon>
        <taxon>Hexapoda</taxon>
        <taxon>Insecta</taxon>
        <taxon>Pterygota</taxon>
        <taxon>Neoptera</taxon>
        <taxon>Endopterygota</taxon>
        <taxon>Coleoptera</taxon>
        <taxon>Polyphaga</taxon>
        <taxon>Cucujiformia</taxon>
        <taxon>Chrysomeloidea</taxon>
        <taxon>Cerambycidae</taxon>
        <taxon>Lepturinae</taxon>
        <taxon>Rhagiini</taxon>
        <taxon>Rhamnusium</taxon>
    </lineage>
</organism>
<dbReference type="Proteomes" id="UP001162156">
    <property type="component" value="Unassembled WGS sequence"/>
</dbReference>
<reference evidence="1" key="1">
    <citation type="journal article" date="2023" name="Insect Mol. Biol.">
        <title>Genome sequencing provides insights into the evolution of gene families encoding plant cell wall-degrading enzymes in longhorned beetles.</title>
        <authorList>
            <person name="Shin N.R."/>
            <person name="Okamura Y."/>
            <person name="Kirsch R."/>
            <person name="Pauchet Y."/>
        </authorList>
    </citation>
    <scope>NUCLEOTIDE SEQUENCE</scope>
    <source>
        <strain evidence="1">RBIC_L_NR</strain>
    </source>
</reference>